<dbReference type="PANTHER" id="PTHR11802">
    <property type="entry name" value="SERINE PROTEASE FAMILY S10 SERINE CARBOXYPEPTIDASE"/>
    <property type="match status" value="1"/>
</dbReference>
<keyword evidence="2" id="KW-0378">Hydrolase</keyword>
<dbReference type="Proteomes" id="UP000823775">
    <property type="component" value="Unassembled WGS sequence"/>
</dbReference>
<dbReference type="PANTHER" id="PTHR11802:SF29">
    <property type="entry name" value="SERINE CARBOXYPEPTIDASE-LIKE 19"/>
    <property type="match status" value="1"/>
</dbReference>
<dbReference type="EMBL" id="JACEIK010004432">
    <property type="protein sequence ID" value="MCD9645441.1"/>
    <property type="molecule type" value="Genomic_DNA"/>
</dbReference>
<comment type="similarity">
    <text evidence="1">Belongs to the peptidase S10 family.</text>
</comment>
<proteinExistence type="inferred from homology"/>
<reference evidence="2 3" key="1">
    <citation type="journal article" date="2021" name="BMC Genomics">
        <title>Datura genome reveals duplications of psychoactive alkaloid biosynthetic genes and high mutation rate following tissue culture.</title>
        <authorList>
            <person name="Rajewski A."/>
            <person name="Carter-House D."/>
            <person name="Stajich J."/>
            <person name="Litt A."/>
        </authorList>
    </citation>
    <scope>NUCLEOTIDE SEQUENCE [LARGE SCALE GENOMIC DNA]</scope>
    <source>
        <strain evidence="2">AR-01</strain>
    </source>
</reference>
<keyword evidence="2" id="KW-0645">Protease</keyword>
<evidence type="ECO:0000256" key="1">
    <source>
        <dbReference type="ARBA" id="ARBA00009431"/>
    </source>
</evidence>
<dbReference type="SUPFAM" id="SSF53474">
    <property type="entry name" value="alpha/beta-Hydrolases"/>
    <property type="match status" value="1"/>
</dbReference>
<dbReference type="Pfam" id="PF00450">
    <property type="entry name" value="Peptidase_S10"/>
    <property type="match status" value="1"/>
</dbReference>
<organism evidence="2 3">
    <name type="scientific">Datura stramonium</name>
    <name type="common">Jimsonweed</name>
    <name type="synonym">Common thornapple</name>
    <dbReference type="NCBI Taxonomy" id="4076"/>
    <lineage>
        <taxon>Eukaryota</taxon>
        <taxon>Viridiplantae</taxon>
        <taxon>Streptophyta</taxon>
        <taxon>Embryophyta</taxon>
        <taxon>Tracheophyta</taxon>
        <taxon>Spermatophyta</taxon>
        <taxon>Magnoliopsida</taxon>
        <taxon>eudicotyledons</taxon>
        <taxon>Gunneridae</taxon>
        <taxon>Pentapetalae</taxon>
        <taxon>asterids</taxon>
        <taxon>lamiids</taxon>
        <taxon>Solanales</taxon>
        <taxon>Solanaceae</taxon>
        <taxon>Solanoideae</taxon>
        <taxon>Datureae</taxon>
        <taxon>Datura</taxon>
    </lineage>
</organism>
<sequence length="203" mass="23819">MKSICQMIFTLLEIHTQAFQFQLLLRRYLTGYILGNAVTFRPEEQNYRIPHAHGLGLIPDELYKSLESSCGGDYQYIHYTNTHCLHHLQTFNRLLSGIYFEHILEPICNPAVSIKAERRYLNQKLKNPTLLPGVKCRDEWHSLSEKWVNDESVQEALHVRKGTHGIWKQCPNYAKAPFNRTINNTIPFHAYLSKRGYRSLIYR</sequence>
<protein>
    <submittedName>
        <fullName evidence="2">Carboxypeptidase</fullName>
    </submittedName>
</protein>
<gene>
    <name evidence="2" type="primary">SCPL12_3</name>
    <name evidence="2" type="ORF">HAX54_034349</name>
</gene>
<keyword evidence="3" id="KW-1185">Reference proteome</keyword>
<evidence type="ECO:0000313" key="2">
    <source>
        <dbReference type="EMBL" id="MCD9645441.1"/>
    </source>
</evidence>
<keyword evidence="2" id="KW-0121">Carboxypeptidase</keyword>
<evidence type="ECO:0000313" key="3">
    <source>
        <dbReference type="Proteomes" id="UP000823775"/>
    </source>
</evidence>
<comment type="caution">
    <text evidence="2">The sequence shown here is derived from an EMBL/GenBank/DDBJ whole genome shotgun (WGS) entry which is preliminary data.</text>
</comment>
<dbReference type="GO" id="GO:0004180">
    <property type="term" value="F:carboxypeptidase activity"/>
    <property type="evidence" value="ECO:0007669"/>
    <property type="project" value="UniProtKB-KW"/>
</dbReference>
<dbReference type="Gene3D" id="3.40.50.1820">
    <property type="entry name" value="alpha/beta hydrolase"/>
    <property type="match status" value="1"/>
</dbReference>
<name>A0ABS8VFB4_DATST</name>
<dbReference type="InterPro" id="IPR001563">
    <property type="entry name" value="Peptidase_S10"/>
</dbReference>
<accession>A0ABS8VFB4</accession>
<dbReference type="InterPro" id="IPR029058">
    <property type="entry name" value="AB_hydrolase_fold"/>
</dbReference>